<dbReference type="PANTHER" id="PTHR13464">
    <property type="entry name" value="TRANSCRIPTIONAL REGULATOR PROTEIN HCNGP"/>
    <property type="match status" value="1"/>
</dbReference>
<evidence type="ECO:0000313" key="2">
    <source>
        <dbReference type="EMBL" id="KAK7427704.1"/>
    </source>
</evidence>
<evidence type="ECO:0008006" key="4">
    <source>
        <dbReference type="Google" id="ProtNLM"/>
    </source>
</evidence>
<protein>
    <recommendedName>
        <fullName evidence="4">HCNGP-like protein</fullName>
    </recommendedName>
</protein>
<dbReference type="PANTHER" id="PTHR13464:SF0">
    <property type="entry name" value="SAP30-BINDING PROTEIN"/>
    <property type="match status" value="1"/>
</dbReference>
<feature type="compositionally biased region" description="Acidic residues" evidence="1">
    <location>
        <begin position="9"/>
        <end position="18"/>
    </location>
</feature>
<dbReference type="Proteomes" id="UP001498421">
    <property type="component" value="Unassembled WGS sequence"/>
</dbReference>
<accession>A0ABR1I2G3</accession>
<proteinExistence type="predicted"/>
<dbReference type="InterPro" id="IPR012479">
    <property type="entry name" value="SAP30BP"/>
</dbReference>
<dbReference type="EMBL" id="JAZAVK010000050">
    <property type="protein sequence ID" value="KAK7427704.1"/>
    <property type="molecule type" value="Genomic_DNA"/>
</dbReference>
<evidence type="ECO:0000313" key="3">
    <source>
        <dbReference type="Proteomes" id="UP001498421"/>
    </source>
</evidence>
<feature type="compositionally biased region" description="Basic and acidic residues" evidence="1">
    <location>
        <begin position="214"/>
        <end position="223"/>
    </location>
</feature>
<feature type="region of interest" description="Disordered" evidence="1">
    <location>
        <begin position="1"/>
        <end position="51"/>
    </location>
</feature>
<sequence length="258" mass="27896">MAGLVEYASSEEEEDLEETVPLKVPTKPTVPPPALEKADNENSTLISDSTQKNLAELATSKEQLADIGPVQQNIVPLGPSLPPVDESLMNEENDSGQAPASPYLANRALLRDLTLPSVPNMDIPPSPPGSPQPGANKKFEQFLELKKNGVHFNAKLEQSSALKNPSLMDKLMSFVEIDEGSQYSTTVATDLWDPNGFPEWAFKDKLRRSVEKLAKEKDTEKATGGRTAIDFVPSTAPVGGSTSGAGLSRVEKRKSGWR</sequence>
<feature type="compositionally biased region" description="Basic and acidic residues" evidence="1">
    <location>
        <begin position="249"/>
        <end position="258"/>
    </location>
</feature>
<evidence type="ECO:0000256" key="1">
    <source>
        <dbReference type="SAM" id="MobiDB-lite"/>
    </source>
</evidence>
<organism evidence="2 3">
    <name type="scientific">Neonectria magnoliae</name>
    <dbReference type="NCBI Taxonomy" id="2732573"/>
    <lineage>
        <taxon>Eukaryota</taxon>
        <taxon>Fungi</taxon>
        <taxon>Dikarya</taxon>
        <taxon>Ascomycota</taxon>
        <taxon>Pezizomycotina</taxon>
        <taxon>Sordariomycetes</taxon>
        <taxon>Hypocreomycetidae</taxon>
        <taxon>Hypocreales</taxon>
        <taxon>Nectriaceae</taxon>
        <taxon>Neonectria</taxon>
    </lineage>
</organism>
<name>A0ABR1I2G3_9HYPO</name>
<feature type="compositionally biased region" description="Pro residues" evidence="1">
    <location>
        <begin position="122"/>
        <end position="131"/>
    </location>
</feature>
<feature type="region of interest" description="Disordered" evidence="1">
    <location>
        <begin position="74"/>
        <end position="137"/>
    </location>
</feature>
<reference evidence="2 3" key="1">
    <citation type="journal article" date="2025" name="Microbiol. Resour. Announc.">
        <title>Draft genome sequences for Neonectria magnoliae and Neonectria punicea, canker pathogens of Liriodendron tulipifera and Acer saccharum in West Virginia.</title>
        <authorList>
            <person name="Petronek H.M."/>
            <person name="Kasson M.T."/>
            <person name="Metheny A.M."/>
            <person name="Stauder C.M."/>
            <person name="Lovett B."/>
            <person name="Lynch S.C."/>
            <person name="Garnas J.R."/>
            <person name="Kasson L.R."/>
            <person name="Stajich J.E."/>
        </authorList>
    </citation>
    <scope>NUCLEOTIDE SEQUENCE [LARGE SCALE GENOMIC DNA]</scope>
    <source>
        <strain evidence="2 3">NRRL 64651</strain>
    </source>
</reference>
<dbReference type="Pfam" id="PF07818">
    <property type="entry name" value="HCNGP"/>
    <property type="match status" value="1"/>
</dbReference>
<feature type="compositionally biased region" description="Polar residues" evidence="1">
    <location>
        <begin position="41"/>
        <end position="51"/>
    </location>
</feature>
<keyword evidence="3" id="KW-1185">Reference proteome</keyword>
<comment type="caution">
    <text evidence="2">The sequence shown here is derived from an EMBL/GenBank/DDBJ whole genome shotgun (WGS) entry which is preliminary data.</text>
</comment>
<gene>
    <name evidence="2" type="ORF">QQZ08_005810</name>
</gene>
<feature type="region of interest" description="Disordered" evidence="1">
    <location>
        <begin position="214"/>
        <end position="258"/>
    </location>
</feature>